<gene>
    <name evidence="12" type="ORF">I6G90_18915</name>
</gene>
<evidence type="ECO:0000259" key="11">
    <source>
        <dbReference type="Pfam" id="PF12019"/>
    </source>
</evidence>
<keyword evidence="3" id="KW-1003">Cell membrane</keyword>
<reference evidence="12 13" key="1">
    <citation type="submission" date="2020-12" db="EMBL/GenBank/DDBJ databases">
        <title>FDA dAtabase for Regulatory Grade micrObial Sequences (FDA-ARGOS): Supporting development and validation of Infectious Disease Dx tests.</title>
        <authorList>
            <person name="Sproer C."/>
            <person name="Gronow S."/>
            <person name="Severitt S."/>
            <person name="Schroder I."/>
            <person name="Tallon L."/>
            <person name="Sadzewicz L."/>
            <person name="Zhao X."/>
            <person name="Boylan J."/>
            <person name="Ott S."/>
            <person name="Bowen H."/>
            <person name="Vavikolanu K."/>
            <person name="Mehta A."/>
            <person name="Aluvathingal J."/>
            <person name="Nadendla S."/>
            <person name="Lowell S."/>
            <person name="Myers T."/>
            <person name="Yan Y."/>
            <person name="Sichtig H."/>
        </authorList>
    </citation>
    <scope>NUCLEOTIDE SEQUENCE [LARGE SCALE GENOMIC DNA]</scope>
    <source>
        <strain evidence="12 13">FDAARGOS_933</strain>
    </source>
</reference>
<evidence type="ECO:0000256" key="5">
    <source>
        <dbReference type="ARBA" id="ARBA00022519"/>
    </source>
</evidence>
<dbReference type="EMBL" id="CP065745">
    <property type="protein sequence ID" value="QPR56888.1"/>
    <property type="molecule type" value="Genomic_DNA"/>
</dbReference>
<keyword evidence="8" id="KW-0472">Membrane</keyword>
<evidence type="ECO:0000256" key="7">
    <source>
        <dbReference type="ARBA" id="ARBA00022989"/>
    </source>
</evidence>
<dbReference type="InterPro" id="IPR012902">
    <property type="entry name" value="N_methyl_site"/>
</dbReference>
<evidence type="ECO:0000256" key="10">
    <source>
        <dbReference type="ARBA" id="ARBA00030775"/>
    </source>
</evidence>
<keyword evidence="7" id="KW-1133">Transmembrane helix</keyword>
<evidence type="ECO:0000313" key="12">
    <source>
        <dbReference type="EMBL" id="QPR56888.1"/>
    </source>
</evidence>
<dbReference type="Pfam" id="PF07963">
    <property type="entry name" value="N_methyl"/>
    <property type="match status" value="1"/>
</dbReference>
<evidence type="ECO:0000256" key="6">
    <source>
        <dbReference type="ARBA" id="ARBA00022692"/>
    </source>
</evidence>
<accession>A0A7T2UQD5</accession>
<dbReference type="InterPro" id="IPR022346">
    <property type="entry name" value="T2SS_GspH"/>
</dbReference>
<evidence type="ECO:0000313" key="13">
    <source>
        <dbReference type="Proteomes" id="UP000595101"/>
    </source>
</evidence>
<dbReference type="Proteomes" id="UP000595101">
    <property type="component" value="Chromosome"/>
</dbReference>
<evidence type="ECO:0000256" key="4">
    <source>
        <dbReference type="ARBA" id="ARBA00022481"/>
    </source>
</evidence>
<evidence type="ECO:0000256" key="8">
    <source>
        <dbReference type="ARBA" id="ARBA00023136"/>
    </source>
</evidence>
<dbReference type="InterPro" id="IPR045584">
    <property type="entry name" value="Pilin-like"/>
</dbReference>
<dbReference type="Gene3D" id="3.55.40.10">
    <property type="entry name" value="minor pseudopilin epsh domain"/>
    <property type="match status" value="1"/>
</dbReference>
<dbReference type="SUPFAM" id="SSF54523">
    <property type="entry name" value="Pili subunits"/>
    <property type="match status" value="1"/>
</dbReference>
<keyword evidence="5" id="KW-0997">Cell inner membrane</keyword>
<dbReference type="NCBIfam" id="TIGR02532">
    <property type="entry name" value="IV_pilin_GFxxxE"/>
    <property type="match status" value="1"/>
</dbReference>
<dbReference type="AlphaFoldDB" id="A0A7T2UQD5"/>
<protein>
    <recommendedName>
        <fullName evidence="2">Type II secretion system protein H</fullName>
    </recommendedName>
    <alternativeName>
        <fullName evidence="10">General secretion pathway protein H</fullName>
    </alternativeName>
</protein>
<proteinExistence type="inferred from homology"/>
<evidence type="ECO:0000256" key="2">
    <source>
        <dbReference type="ARBA" id="ARBA00021549"/>
    </source>
</evidence>
<dbReference type="Pfam" id="PF12019">
    <property type="entry name" value="GspH"/>
    <property type="match status" value="1"/>
</dbReference>
<evidence type="ECO:0000256" key="9">
    <source>
        <dbReference type="ARBA" id="ARBA00025772"/>
    </source>
</evidence>
<dbReference type="GO" id="GO:0015628">
    <property type="term" value="P:protein secretion by the type II secretion system"/>
    <property type="evidence" value="ECO:0007669"/>
    <property type="project" value="InterPro"/>
</dbReference>
<evidence type="ECO:0000256" key="3">
    <source>
        <dbReference type="ARBA" id="ARBA00022475"/>
    </source>
</evidence>
<evidence type="ECO:0000256" key="1">
    <source>
        <dbReference type="ARBA" id="ARBA00004377"/>
    </source>
</evidence>
<comment type="subcellular location">
    <subcellularLocation>
        <location evidence="1">Cell inner membrane</location>
        <topology evidence="1">Single-pass membrane protein</topology>
    </subcellularLocation>
</comment>
<dbReference type="GO" id="GO:0015627">
    <property type="term" value="C:type II protein secretion system complex"/>
    <property type="evidence" value="ECO:0007669"/>
    <property type="project" value="InterPro"/>
</dbReference>
<keyword evidence="4" id="KW-0488">Methylation</keyword>
<comment type="similarity">
    <text evidence="9">Belongs to the GSP H family.</text>
</comment>
<name>A0A7T2UQD5_9GAMM</name>
<organism evidence="12 13">
    <name type="scientific">Aeromonas allosaccharophila</name>
    <dbReference type="NCBI Taxonomy" id="656"/>
    <lineage>
        <taxon>Bacteria</taxon>
        <taxon>Pseudomonadati</taxon>
        <taxon>Pseudomonadota</taxon>
        <taxon>Gammaproteobacteria</taxon>
        <taxon>Aeromonadales</taxon>
        <taxon>Aeromonadaceae</taxon>
        <taxon>Aeromonas</taxon>
    </lineage>
</organism>
<keyword evidence="6" id="KW-0812">Transmembrane</keyword>
<feature type="domain" description="General secretion pathway GspH" evidence="11">
    <location>
        <begin position="44"/>
        <end position="162"/>
    </location>
</feature>
<sequence length="178" mass="18694">MKNAGFTLMELMIAIALGVILLGIGIPSLSNLLGSNNLATQEKSLLNHLNYARQQAISNQQTVTLCLTTLNNATEECIPAAQHGANRLLAFIDTNGDLKLNGNEATIAASPEFPAELTISADAQALRFNPVGTITEVPPDEANIEVIFSLCISGENSVTIDVMHAGRAHSQASGAVCP</sequence>
<dbReference type="KEGG" id="aall:I6G90_18915"/>
<dbReference type="GO" id="GO:0005886">
    <property type="term" value="C:plasma membrane"/>
    <property type="evidence" value="ECO:0007669"/>
    <property type="project" value="UniProtKB-SubCell"/>
</dbReference>